<dbReference type="PROSITE" id="PS50181">
    <property type="entry name" value="FBOX"/>
    <property type="match status" value="1"/>
</dbReference>
<dbReference type="AlphaFoldDB" id="A0AAQ4FJK6"/>
<dbReference type="PANTHER" id="PTHR13252:SF1">
    <property type="entry name" value="DAMPENED, ISOFORM A"/>
    <property type="match status" value="1"/>
</dbReference>
<dbReference type="EMBL" id="JARKHS020001821">
    <property type="protein sequence ID" value="KAK8787429.1"/>
    <property type="molecule type" value="Genomic_DNA"/>
</dbReference>
<keyword evidence="4" id="KW-1185">Reference proteome</keyword>
<proteinExistence type="predicted"/>
<feature type="compositionally biased region" description="Low complexity" evidence="1">
    <location>
        <begin position="262"/>
        <end position="277"/>
    </location>
</feature>
<feature type="region of interest" description="Disordered" evidence="1">
    <location>
        <begin position="256"/>
        <end position="287"/>
    </location>
</feature>
<feature type="domain" description="F-box" evidence="2">
    <location>
        <begin position="73"/>
        <end position="121"/>
    </location>
</feature>
<dbReference type="SUPFAM" id="SSF81383">
    <property type="entry name" value="F-box domain"/>
    <property type="match status" value="1"/>
</dbReference>
<dbReference type="Pfam" id="PF00646">
    <property type="entry name" value="F-box"/>
    <property type="match status" value="1"/>
</dbReference>
<dbReference type="GO" id="GO:0005634">
    <property type="term" value="C:nucleus"/>
    <property type="evidence" value="ECO:0007669"/>
    <property type="project" value="TreeGrafter"/>
</dbReference>
<organism evidence="3 4">
    <name type="scientific">Amblyomma americanum</name>
    <name type="common">Lone star tick</name>
    <dbReference type="NCBI Taxonomy" id="6943"/>
    <lineage>
        <taxon>Eukaryota</taxon>
        <taxon>Metazoa</taxon>
        <taxon>Ecdysozoa</taxon>
        <taxon>Arthropoda</taxon>
        <taxon>Chelicerata</taxon>
        <taxon>Arachnida</taxon>
        <taxon>Acari</taxon>
        <taxon>Parasitiformes</taxon>
        <taxon>Ixodida</taxon>
        <taxon>Ixodoidea</taxon>
        <taxon>Ixodidae</taxon>
        <taxon>Amblyomminae</taxon>
        <taxon>Amblyomma</taxon>
    </lineage>
</organism>
<dbReference type="InterPro" id="IPR001810">
    <property type="entry name" value="F-box_dom"/>
</dbReference>
<accession>A0AAQ4FJK6</accession>
<evidence type="ECO:0000313" key="4">
    <source>
        <dbReference type="Proteomes" id="UP001321473"/>
    </source>
</evidence>
<dbReference type="GO" id="GO:0003713">
    <property type="term" value="F:transcription coactivator activity"/>
    <property type="evidence" value="ECO:0007669"/>
    <property type="project" value="TreeGrafter"/>
</dbReference>
<dbReference type="InterPro" id="IPR036047">
    <property type="entry name" value="F-box-like_dom_sf"/>
</dbReference>
<comment type="caution">
    <text evidence="3">The sequence shown here is derived from an EMBL/GenBank/DDBJ whole genome shotgun (WGS) entry which is preliminary data.</text>
</comment>
<sequence>MKPPPASFLRSEFDWFAVSHDIKYVFNGIALRSFGWLAWCLAVYETALLTCTTVLSYKMERDGVDRPDSENEALNLLDLPSEILEKILRHASFATVSSVRMVCRHMNNASSSLLNSEFVRLRLAMQQRFQAIKAQMPRRESARRKHPLSRECDIIETVHMRLTLLQMTFGKHIERKHCCFFPGEILDEVHRILRYVEVTPTLSRAYKVTDELFDLTTMAMEYFKEHIEPTLPEISYFAADFLDYNPSSYTSSLKSQFSLMDTPPSTSTQGSSSSAPQSPQPPPVNPTVKKRLRKLRESMKKNSGQVLALRRELKLTRRRVTSQQRHIVEMKARQDDYDQKLQTTSRKLNAVLQELNRCKTELQYWRSKSPAVPACTCGKTTPLGGGPVQGAAPIDFTPIDFQEAASSSSSFGLLGEGQLKLVPACYSTPPESVSARGLSDSESLALEDDEYMEATTSRSAATCDKSAPRACKRKLDLDGATVSSLVIKAHKVQRIPLPNAK</sequence>
<dbReference type="Proteomes" id="UP001321473">
    <property type="component" value="Unassembled WGS sequence"/>
</dbReference>
<evidence type="ECO:0000313" key="3">
    <source>
        <dbReference type="EMBL" id="KAK8787429.1"/>
    </source>
</evidence>
<dbReference type="SUPFAM" id="SSF57997">
    <property type="entry name" value="Tropomyosin"/>
    <property type="match status" value="1"/>
</dbReference>
<dbReference type="InterPro" id="IPR039719">
    <property type="entry name" value="FBXO28"/>
</dbReference>
<name>A0AAQ4FJK6_AMBAM</name>
<protein>
    <recommendedName>
        <fullName evidence="2">F-box domain-containing protein</fullName>
    </recommendedName>
</protein>
<reference evidence="3 4" key="1">
    <citation type="journal article" date="2023" name="Arcadia Sci">
        <title>De novo assembly of a long-read Amblyomma americanum tick genome.</title>
        <authorList>
            <person name="Chou S."/>
            <person name="Poskanzer K.E."/>
            <person name="Rollins M."/>
            <person name="Thuy-Boun P.S."/>
        </authorList>
    </citation>
    <scope>NUCLEOTIDE SEQUENCE [LARGE SCALE GENOMIC DNA]</scope>
    <source>
        <strain evidence="3">F_SG_1</strain>
        <tissue evidence="3">Salivary glands</tissue>
    </source>
</reference>
<dbReference type="PANTHER" id="PTHR13252">
    <property type="entry name" value="F-BOX ONLY PROTEIN 28"/>
    <property type="match status" value="1"/>
</dbReference>
<gene>
    <name evidence="3" type="ORF">V5799_022796</name>
</gene>
<evidence type="ECO:0000259" key="2">
    <source>
        <dbReference type="PROSITE" id="PS50181"/>
    </source>
</evidence>
<dbReference type="CDD" id="cd22100">
    <property type="entry name" value="F-box_FBXO28"/>
    <property type="match status" value="1"/>
</dbReference>
<evidence type="ECO:0000256" key="1">
    <source>
        <dbReference type="SAM" id="MobiDB-lite"/>
    </source>
</evidence>